<evidence type="ECO:0000313" key="1">
    <source>
        <dbReference type="EMBL" id="PNR50089.1"/>
    </source>
</evidence>
<organism evidence="1">
    <name type="scientific">Physcomitrium patens</name>
    <name type="common">Spreading-leaved earth moss</name>
    <name type="synonym">Physcomitrella patens</name>
    <dbReference type="NCBI Taxonomy" id="3218"/>
    <lineage>
        <taxon>Eukaryota</taxon>
        <taxon>Viridiplantae</taxon>
        <taxon>Streptophyta</taxon>
        <taxon>Embryophyta</taxon>
        <taxon>Bryophyta</taxon>
        <taxon>Bryophytina</taxon>
        <taxon>Bryopsida</taxon>
        <taxon>Funariidae</taxon>
        <taxon>Funariales</taxon>
        <taxon>Funariaceae</taxon>
        <taxon>Physcomitrium</taxon>
    </lineage>
</organism>
<accession>A0A2K1K8J0</accession>
<name>A0A2K1K8J0_PHYPA</name>
<keyword evidence="3" id="KW-1185">Reference proteome</keyword>
<dbReference type="AlphaFoldDB" id="A0A2K1K8J0"/>
<dbReference type="Proteomes" id="UP000006727">
    <property type="component" value="Chromosome 8"/>
</dbReference>
<gene>
    <name evidence="1" type="ORF">PHYPA_011986</name>
</gene>
<reference evidence="1 3" key="2">
    <citation type="journal article" date="2018" name="Plant J.">
        <title>The Physcomitrella patens chromosome-scale assembly reveals moss genome structure and evolution.</title>
        <authorList>
            <person name="Lang D."/>
            <person name="Ullrich K.K."/>
            <person name="Murat F."/>
            <person name="Fuchs J."/>
            <person name="Jenkins J."/>
            <person name="Haas F.B."/>
            <person name="Piednoel M."/>
            <person name="Gundlach H."/>
            <person name="Van Bel M."/>
            <person name="Meyberg R."/>
            <person name="Vives C."/>
            <person name="Morata J."/>
            <person name="Symeonidi A."/>
            <person name="Hiss M."/>
            <person name="Muchero W."/>
            <person name="Kamisugi Y."/>
            <person name="Saleh O."/>
            <person name="Blanc G."/>
            <person name="Decker E.L."/>
            <person name="van Gessel N."/>
            <person name="Grimwood J."/>
            <person name="Hayes R.D."/>
            <person name="Graham S.W."/>
            <person name="Gunter L.E."/>
            <person name="McDaniel S.F."/>
            <person name="Hoernstein S.N.W."/>
            <person name="Larsson A."/>
            <person name="Li F.W."/>
            <person name="Perroud P.F."/>
            <person name="Phillips J."/>
            <person name="Ranjan P."/>
            <person name="Rokshar D.S."/>
            <person name="Rothfels C.J."/>
            <person name="Schneider L."/>
            <person name="Shu S."/>
            <person name="Stevenson D.W."/>
            <person name="Thummler F."/>
            <person name="Tillich M."/>
            <person name="Villarreal Aguilar J.C."/>
            <person name="Widiez T."/>
            <person name="Wong G.K."/>
            <person name="Wymore A."/>
            <person name="Zhang Y."/>
            <person name="Zimmer A.D."/>
            <person name="Quatrano R.S."/>
            <person name="Mayer K.F.X."/>
            <person name="Goodstein D."/>
            <person name="Casacuberta J.M."/>
            <person name="Vandepoele K."/>
            <person name="Reski R."/>
            <person name="Cuming A.C."/>
            <person name="Tuskan G.A."/>
            <person name="Maumus F."/>
            <person name="Salse J."/>
            <person name="Schmutz J."/>
            <person name="Rensing S.A."/>
        </authorList>
    </citation>
    <scope>NUCLEOTIDE SEQUENCE [LARGE SCALE GENOMIC DNA]</scope>
    <source>
        <strain evidence="2 3">cv. Gransden 2004</strain>
    </source>
</reference>
<dbReference type="EnsemblPlants" id="Pp3c8_23970V3.1">
    <property type="protein sequence ID" value="Pp3c8_23970V3.1"/>
    <property type="gene ID" value="Pp3c8_23970"/>
</dbReference>
<dbReference type="InParanoid" id="A0A2K1K8J0"/>
<dbReference type="EMBL" id="ABEU02000008">
    <property type="protein sequence ID" value="PNR50089.1"/>
    <property type="molecule type" value="Genomic_DNA"/>
</dbReference>
<evidence type="ECO:0000313" key="3">
    <source>
        <dbReference type="Proteomes" id="UP000006727"/>
    </source>
</evidence>
<reference evidence="2" key="3">
    <citation type="submission" date="2020-12" db="UniProtKB">
        <authorList>
            <consortium name="EnsemblPlants"/>
        </authorList>
    </citation>
    <scope>IDENTIFICATION</scope>
</reference>
<sequence>MCVFLSTSSWVIFCIGRLRCVLQLHSMAAVFGFERACVVKFALMGVLASAKVQMGFLGA</sequence>
<proteinExistence type="predicted"/>
<reference evidence="1 3" key="1">
    <citation type="journal article" date="2008" name="Science">
        <title>The Physcomitrella genome reveals evolutionary insights into the conquest of land by plants.</title>
        <authorList>
            <person name="Rensing S."/>
            <person name="Lang D."/>
            <person name="Zimmer A."/>
            <person name="Terry A."/>
            <person name="Salamov A."/>
            <person name="Shapiro H."/>
            <person name="Nishiyama T."/>
            <person name="Perroud P.-F."/>
            <person name="Lindquist E."/>
            <person name="Kamisugi Y."/>
            <person name="Tanahashi T."/>
            <person name="Sakakibara K."/>
            <person name="Fujita T."/>
            <person name="Oishi K."/>
            <person name="Shin-I T."/>
            <person name="Kuroki Y."/>
            <person name="Toyoda A."/>
            <person name="Suzuki Y."/>
            <person name="Hashimoto A."/>
            <person name="Yamaguchi K."/>
            <person name="Sugano A."/>
            <person name="Kohara Y."/>
            <person name="Fujiyama A."/>
            <person name="Anterola A."/>
            <person name="Aoki S."/>
            <person name="Ashton N."/>
            <person name="Barbazuk W.B."/>
            <person name="Barker E."/>
            <person name="Bennetzen J."/>
            <person name="Bezanilla M."/>
            <person name="Blankenship R."/>
            <person name="Cho S.H."/>
            <person name="Dutcher S."/>
            <person name="Estelle M."/>
            <person name="Fawcett J.A."/>
            <person name="Gundlach H."/>
            <person name="Hanada K."/>
            <person name="Heyl A."/>
            <person name="Hicks K.A."/>
            <person name="Hugh J."/>
            <person name="Lohr M."/>
            <person name="Mayer K."/>
            <person name="Melkozernov A."/>
            <person name="Murata T."/>
            <person name="Nelson D."/>
            <person name="Pils B."/>
            <person name="Prigge M."/>
            <person name="Reiss B."/>
            <person name="Renner T."/>
            <person name="Rombauts S."/>
            <person name="Rushton P."/>
            <person name="Sanderfoot A."/>
            <person name="Schween G."/>
            <person name="Shiu S.-H."/>
            <person name="Stueber K."/>
            <person name="Theodoulou F.L."/>
            <person name="Tu H."/>
            <person name="Van de Peer Y."/>
            <person name="Verrier P.J."/>
            <person name="Waters E."/>
            <person name="Wood A."/>
            <person name="Yang L."/>
            <person name="Cove D."/>
            <person name="Cuming A."/>
            <person name="Hasebe M."/>
            <person name="Lucas S."/>
            <person name="Mishler D.B."/>
            <person name="Reski R."/>
            <person name="Grigoriev I."/>
            <person name="Quatrano R.S."/>
            <person name="Boore J.L."/>
        </authorList>
    </citation>
    <scope>NUCLEOTIDE SEQUENCE [LARGE SCALE GENOMIC DNA]</scope>
    <source>
        <strain evidence="2 3">cv. Gransden 2004</strain>
    </source>
</reference>
<protein>
    <submittedName>
        <fullName evidence="1 2">Uncharacterized protein</fullName>
    </submittedName>
</protein>
<dbReference type="Gramene" id="Pp3c8_23970V3.1">
    <property type="protein sequence ID" value="Pp3c8_23970V3.1"/>
    <property type="gene ID" value="Pp3c8_23970"/>
</dbReference>
<evidence type="ECO:0000313" key="2">
    <source>
        <dbReference type="EnsemblPlants" id="Pp3c8_23970V3.1"/>
    </source>
</evidence>